<feature type="transmembrane region" description="Helical" evidence="1">
    <location>
        <begin position="122"/>
        <end position="143"/>
    </location>
</feature>
<feature type="transmembrane region" description="Helical" evidence="1">
    <location>
        <begin position="40"/>
        <end position="71"/>
    </location>
</feature>
<reference evidence="3" key="1">
    <citation type="submission" date="2016-11" db="EMBL/GenBank/DDBJ databases">
        <authorList>
            <person name="Varghese N."/>
            <person name="Submissions S."/>
        </authorList>
    </citation>
    <scope>NUCLEOTIDE SEQUENCE [LARGE SCALE GENOMIC DNA]</scope>
    <source>
        <strain evidence="3">DSM 2635</strain>
    </source>
</reference>
<protein>
    <submittedName>
        <fullName evidence="2">Uncharacterized protein</fullName>
    </submittedName>
</protein>
<keyword evidence="1" id="KW-1133">Transmembrane helix</keyword>
<feature type="transmembrane region" description="Helical" evidence="1">
    <location>
        <begin position="91"/>
        <end position="110"/>
    </location>
</feature>
<gene>
    <name evidence="2" type="ORF">SAMN04488530_10731</name>
</gene>
<keyword evidence="1" id="KW-0812">Transmembrane</keyword>
<sequence length="157" mass="17279">MLESSIIYTLIRTLPESLCTVSAIAILIEIDIEKMKLVKIGGVLGILVFIIRMLPITFGIHTIFSILALMIISSKLSDGKLGKSIICTLEIFLALVLSEGLYLSIATRILKLPIKLLMSNTSILGAIVTLPSLAIFFLIVIIIKEINKKCFWGKFNS</sequence>
<dbReference type="AlphaFoldDB" id="A0A1M5MIS3"/>
<accession>A0A1M5MIS3</accession>
<evidence type="ECO:0000256" key="1">
    <source>
        <dbReference type="SAM" id="Phobius"/>
    </source>
</evidence>
<name>A0A1M5MIS3_9FIRM</name>
<dbReference type="RefSeq" id="WP_073124780.1">
    <property type="nucleotide sequence ID" value="NZ_BAABCH010000024.1"/>
</dbReference>
<dbReference type="OrthoDB" id="1787445at2"/>
<organism evidence="2 3">
    <name type="scientific">Asaccharospora irregularis DSM 2635</name>
    <dbReference type="NCBI Taxonomy" id="1121321"/>
    <lineage>
        <taxon>Bacteria</taxon>
        <taxon>Bacillati</taxon>
        <taxon>Bacillota</taxon>
        <taxon>Clostridia</taxon>
        <taxon>Peptostreptococcales</taxon>
        <taxon>Peptostreptococcaceae</taxon>
        <taxon>Asaccharospora</taxon>
    </lineage>
</organism>
<dbReference type="STRING" id="1121321.SAMN04488530_10731"/>
<keyword evidence="3" id="KW-1185">Reference proteome</keyword>
<evidence type="ECO:0000313" key="3">
    <source>
        <dbReference type="Proteomes" id="UP000243255"/>
    </source>
</evidence>
<dbReference type="Proteomes" id="UP000243255">
    <property type="component" value="Unassembled WGS sequence"/>
</dbReference>
<dbReference type="EMBL" id="FQWX01000007">
    <property type="protein sequence ID" value="SHG77012.1"/>
    <property type="molecule type" value="Genomic_DNA"/>
</dbReference>
<proteinExistence type="predicted"/>
<evidence type="ECO:0000313" key="2">
    <source>
        <dbReference type="EMBL" id="SHG77012.1"/>
    </source>
</evidence>
<keyword evidence="1" id="KW-0472">Membrane</keyword>